<dbReference type="Pfam" id="PF00176">
    <property type="entry name" value="SNF2-rel_dom"/>
    <property type="match status" value="1"/>
</dbReference>
<name>A0A9P9AEU7_9HYPO</name>
<evidence type="ECO:0000259" key="5">
    <source>
        <dbReference type="PROSITE" id="PS51192"/>
    </source>
</evidence>
<dbReference type="GO" id="GO:0016787">
    <property type="term" value="F:hydrolase activity"/>
    <property type="evidence" value="ECO:0007669"/>
    <property type="project" value="UniProtKB-KW"/>
</dbReference>
<evidence type="ECO:0000256" key="4">
    <source>
        <dbReference type="SAM" id="MobiDB-lite"/>
    </source>
</evidence>
<dbReference type="PROSITE" id="PS00690">
    <property type="entry name" value="DEAH_ATP_HELICASE"/>
    <property type="match status" value="1"/>
</dbReference>
<organism evidence="6 7">
    <name type="scientific">Thelonectria olida</name>
    <dbReference type="NCBI Taxonomy" id="1576542"/>
    <lineage>
        <taxon>Eukaryota</taxon>
        <taxon>Fungi</taxon>
        <taxon>Dikarya</taxon>
        <taxon>Ascomycota</taxon>
        <taxon>Pezizomycotina</taxon>
        <taxon>Sordariomycetes</taxon>
        <taxon>Hypocreomycetidae</taxon>
        <taxon>Hypocreales</taxon>
        <taxon>Nectriaceae</taxon>
        <taxon>Thelonectria</taxon>
    </lineage>
</organism>
<feature type="region of interest" description="Disordered" evidence="4">
    <location>
        <begin position="1"/>
        <end position="38"/>
    </location>
</feature>
<dbReference type="PROSITE" id="PS51192">
    <property type="entry name" value="HELICASE_ATP_BIND_1"/>
    <property type="match status" value="1"/>
</dbReference>
<dbReference type="InterPro" id="IPR038718">
    <property type="entry name" value="SNF2-like_sf"/>
</dbReference>
<evidence type="ECO:0000313" key="6">
    <source>
        <dbReference type="EMBL" id="KAH6871239.1"/>
    </source>
</evidence>
<proteinExistence type="predicted"/>
<dbReference type="CDD" id="cd18008">
    <property type="entry name" value="DEXDc_SHPRH-like"/>
    <property type="match status" value="1"/>
</dbReference>
<dbReference type="InterPro" id="IPR050628">
    <property type="entry name" value="SNF2_RAD54_helicase_TF"/>
</dbReference>
<dbReference type="Proteomes" id="UP000777438">
    <property type="component" value="Unassembled WGS sequence"/>
</dbReference>
<sequence>MAAPDHHSAKRRRLEDSSSFTHTRDLTPNTSQYGSLPRFEVWDGNSRSFPEYTDNNNNWTTNGALSSLESHTSQQGCQGPVMVDDTCAISTSIEPNNSDETVCFGTSLHFDSTWGTLETRDTQLLDLFSREGIEFELLWMPARPQKGTEVEKKAANPMHALRDVAYFNPQRFFNEPAIRTSDLQATPSNREQISTVKDEDLVVTDVLDSLTAESTLPETPGSLYLLTELMSHQKQGLTFMIRRESGWRLHDNGQDVWSQSNDNLDRTTKRVKTCEVKWQDPRQRHAPSSAPFLHLSAEHFAWRRHHGRQRIQDTSHVSLHDIVLTTYSTLAKEWKDQEQSPVFSHDWHRVVLDEAHEIKDLSTSKARAVCALRASCRWAVTGTPIQNRLSELFSLFHFLRLHPYCEKRSFDEGITNPWLRGEERGLQALVKLLGYTMLRRSKNAIILPRRKDHRRFLKFSAQEQHAYDIAKQKAIECIEDALASWKP</sequence>
<keyword evidence="2" id="KW-0378">Hydrolase</keyword>
<comment type="caution">
    <text evidence="6">The sequence shown here is derived from an EMBL/GenBank/DDBJ whole genome shotgun (WGS) entry which is preliminary data.</text>
</comment>
<feature type="compositionally biased region" description="Polar residues" evidence="4">
    <location>
        <begin position="17"/>
        <end position="34"/>
    </location>
</feature>
<dbReference type="InterPro" id="IPR014001">
    <property type="entry name" value="Helicase_ATP-bd"/>
</dbReference>
<evidence type="ECO:0000256" key="1">
    <source>
        <dbReference type="ARBA" id="ARBA00022741"/>
    </source>
</evidence>
<dbReference type="GO" id="GO:0005634">
    <property type="term" value="C:nucleus"/>
    <property type="evidence" value="ECO:0007669"/>
    <property type="project" value="TreeGrafter"/>
</dbReference>
<protein>
    <submittedName>
        <fullName evidence="6">SNF2 family N-terminal domain-containing protein</fullName>
    </submittedName>
</protein>
<dbReference type="OrthoDB" id="448448at2759"/>
<keyword evidence="1" id="KW-0547">Nucleotide-binding</keyword>
<accession>A0A9P9AEU7</accession>
<reference evidence="6 7" key="1">
    <citation type="journal article" date="2021" name="Nat. Commun.">
        <title>Genetic determinants of endophytism in the Arabidopsis root mycobiome.</title>
        <authorList>
            <person name="Mesny F."/>
            <person name="Miyauchi S."/>
            <person name="Thiergart T."/>
            <person name="Pickel B."/>
            <person name="Atanasova L."/>
            <person name="Karlsson M."/>
            <person name="Huettel B."/>
            <person name="Barry K.W."/>
            <person name="Haridas S."/>
            <person name="Chen C."/>
            <person name="Bauer D."/>
            <person name="Andreopoulos W."/>
            <person name="Pangilinan J."/>
            <person name="LaButti K."/>
            <person name="Riley R."/>
            <person name="Lipzen A."/>
            <person name="Clum A."/>
            <person name="Drula E."/>
            <person name="Henrissat B."/>
            <person name="Kohler A."/>
            <person name="Grigoriev I.V."/>
            <person name="Martin F.M."/>
            <person name="Hacquard S."/>
        </authorList>
    </citation>
    <scope>NUCLEOTIDE SEQUENCE [LARGE SCALE GENOMIC DNA]</scope>
    <source>
        <strain evidence="6 7">MPI-CAGE-CH-0241</strain>
    </source>
</reference>
<dbReference type="Gene3D" id="3.40.50.10810">
    <property type="entry name" value="Tandem AAA-ATPase domain"/>
    <property type="match status" value="1"/>
</dbReference>
<dbReference type="EMBL" id="JAGPYM010000057">
    <property type="protein sequence ID" value="KAH6871239.1"/>
    <property type="molecule type" value="Genomic_DNA"/>
</dbReference>
<dbReference type="SUPFAM" id="SSF52540">
    <property type="entry name" value="P-loop containing nucleoside triphosphate hydrolases"/>
    <property type="match status" value="1"/>
</dbReference>
<feature type="domain" description="Helicase ATP-binding" evidence="5">
    <location>
        <begin position="297"/>
        <end position="402"/>
    </location>
</feature>
<dbReference type="InterPro" id="IPR002464">
    <property type="entry name" value="DNA/RNA_helicase_DEAH_CS"/>
</dbReference>
<dbReference type="InterPro" id="IPR027417">
    <property type="entry name" value="P-loop_NTPase"/>
</dbReference>
<dbReference type="PANTHER" id="PTHR45626">
    <property type="entry name" value="TRANSCRIPTION TERMINATION FACTOR 2-RELATED"/>
    <property type="match status" value="1"/>
</dbReference>
<dbReference type="GO" id="GO:0006281">
    <property type="term" value="P:DNA repair"/>
    <property type="evidence" value="ECO:0007669"/>
    <property type="project" value="TreeGrafter"/>
</dbReference>
<keyword evidence="7" id="KW-1185">Reference proteome</keyword>
<dbReference type="InterPro" id="IPR000330">
    <property type="entry name" value="SNF2_N"/>
</dbReference>
<evidence type="ECO:0000313" key="7">
    <source>
        <dbReference type="Proteomes" id="UP000777438"/>
    </source>
</evidence>
<dbReference type="AlphaFoldDB" id="A0A9P9AEU7"/>
<dbReference type="GO" id="GO:0008094">
    <property type="term" value="F:ATP-dependent activity, acting on DNA"/>
    <property type="evidence" value="ECO:0007669"/>
    <property type="project" value="TreeGrafter"/>
</dbReference>
<dbReference type="GO" id="GO:0005524">
    <property type="term" value="F:ATP binding"/>
    <property type="evidence" value="ECO:0007669"/>
    <property type="project" value="UniProtKB-KW"/>
</dbReference>
<evidence type="ECO:0000256" key="2">
    <source>
        <dbReference type="ARBA" id="ARBA00022801"/>
    </source>
</evidence>
<keyword evidence="3" id="KW-0067">ATP-binding</keyword>
<evidence type="ECO:0000256" key="3">
    <source>
        <dbReference type="ARBA" id="ARBA00022840"/>
    </source>
</evidence>
<gene>
    <name evidence="6" type="ORF">B0T10DRAFT_591398</name>
</gene>